<dbReference type="Proteomes" id="UP001501594">
    <property type="component" value="Unassembled WGS sequence"/>
</dbReference>
<dbReference type="EMBL" id="BAABAU010000006">
    <property type="protein sequence ID" value="GAA4267769.1"/>
    <property type="molecule type" value="Genomic_DNA"/>
</dbReference>
<gene>
    <name evidence="2" type="ORF">GCM10022256_33810</name>
</gene>
<evidence type="ECO:0000256" key="1">
    <source>
        <dbReference type="SAM" id="MobiDB-lite"/>
    </source>
</evidence>
<organism evidence="2 3">
    <name type="scientific">Frondihabitans peucedani</name>
    <dbReference type="NCBI Taxonomy" id="598626"/>
    <lineage>
        <taxon>Bacteria</taxon>
        <taxon>Bacillati</taxon>
        <taxon>Actinomycetota</taxon>
        <taxon>Actinomycetes</taxon>
        <taxon>Micrococcales</taxon>
        <taxon>Microbacteriaceae</taxon>
        <taxon>Frondihabitans</taxon>
    </lineage>
</organism>
<sequence>MARGSAVRVGGCPALRGARPRSNPETHLPPEGYTGGMPVPTHRGLTRILVLVLIATVSARAEILREHLTAR</sequence>
<proteinExistence type="predicted"/>
<evidence type="ECO:0000313" key="2">
    <source>
        <dbReference type="EMBL" id="GAA4267769.1"/>
    </source>
</evidence>
<accession>A0ABP8E6G2</accession>
<protein>
    <submittedName>
        <fullName evidence="2">Uncharacterized protein</fullName>
    </submittedName>
</protein>
<evidence type="ECO:0000313" key="3">
    <source>
        <dbReference type="Proteomes" id="UP001501594"/>
    </source>
</evidence>
<comment type="caution">
    <text evidence="2">The sequence shown here is derived from an EMBL/GenBank/DDBJ whole genome shotgun (WGS) entry which is preliminary data.</text>
</comment>
<reference evidence="3" key="1">
    <citation type="journal article" date="2019" name="Int. J. Syst. Evol. Microbiol.">
        <title>The Global Catalogue of Microorganisms (GCM) 10K type strain sequencing project: providing services to taxonomists for standard genome sequencing and annotation.</title>
        <authorList>
            <consortium name="The Broad Institute Genomics Platform"/>
            <consortium name="The Broad Institute Genome Sequencing Center for Infectious Disease"/>
            <person name="Wu L."/>
            <person name="Ma J."/>
        </authorList>
    </citation>
    <scope>NUCLEOTIDE SEQUENCE [LARGE SCALE GENOMIC DNA]</scope>
    <source>
        <strain evidence="3">JCM 17442</strain>
    </source>
</reference>
<name>A0ABP8E6G2_9MICO</name>
<keyword evidence="3" id="KW-1185">Reference proteome</keyword>
<feature type="region of interest" description="Disordered" evidence="1">
    <location>
        <begin position="1"/>
        <end position="39"/>
    </location>
</feature>